<feature type="transmembrane region" description="Helical" evidence="1">
    <location>
        <begin position="68"/>
        <end position="90"/>
    </location>
</feature>
<keyword evidence="1" id="KW-0812">Transmembrane</keyword>
<dbReference type="AlphaFoldDB" id="A0A382ZI24"/>
<keyword evidence="1" id="KW-1133">Transmembrane helix</keyword>
<evidence type="ECO:0000313" key="3">
    <source>
        <dbReference type="EMBL" id="SVD95206.1"/>
    </source>
</evidence>
<evidence type="ECO:0000256" key="1">
    <source>
        <dbReference type="SAM" id="Phobius"/>
    </source>
</evidence>
<evidence type="ECO:0000259" key="2">
    <source>
        <dbReference type="Pfam" id="PF14237"/>
    </source>
</evidence>
<dbReference type="Pfam" id="PF14237">
    <property type="entry name" value="GYF_2"/>
    <property type="match status" value="1"/>
</dbReference>
<gene>
    <name evidence="3" type="ORF">METZ01_LOCUS448060</name>
</gene>
<feature type="non-terminal residue" evidence="3">
    <location>
        <position position="93"/>
    </location>
</feature>
<accession>A0A382ZI24</accession>
<organism evidence="3">
    <name type="scientific">marine metagenome</name>
    <dbReference type="NCBI Taxonomy" id="408172"/>
    <lineage>
        <taxon>unclassified sequences</taxon>
        <taxon>metagenomes</taxon>
        <taxon>ecological metagenomes</taxon>
    </lineage>
</organism>
<protein>
    <recommendedName>
        <fullName evidence="2">GYF domain-containing protein</fullName>
    </recommendedName>
</protein>
<dbReference type="EMBL" id="UINC01184134">
    <property type="protein sequence ID" value="SVD95206.1"/>
    <property type="molecule type" value="Genomic_DNA"/>
</dbReference>
<sequence length="93" mass="10160">MQIFITRGEDSSGPYTLEQVQDYLAQGVLLPDDLAYHEGLEGWIPLSELVDSIASPESTVSGPLTKKAVLMGIAQRVFACLIIVGFFLPWCSD</sequence>
<keyword evidence="1" id="KW-0472">Membrane</keyword>
<feature type="domain" description="GYF" evidence="2">
    <location>
        <begin position="4"/>
        <end position="49"/>
    </location>
</feature>
<name>A0A382ZI24_9ZZZZ</name>
<proteinExistence type="predicted"/>
<reference evidence="3" key="1">
    <citation type="submission" date="2018-05" db="EMBL/GenBank/DDBJ databases">
        <authorList>
            <person name="Lanie J.A."/>
            <person name="Ng W.-L."/>
            <person name="Kazmierczak K.M."/>
            <person name="Andrzejewski T.M."/>
            <person name="Davidsen T.M."/>
            <person name="Wayne K.J."/>
            <person name="Tettelin H."/>
            <person name="Glass J.I."/>
            <person name="Rusch D."/>
            <person name="Podicherti R."/>
            <person name="Tsui H.-C.T."/>
            <person name="Winkler M.E."/>
        </authorList>
    </citation>
    <scope>NUCLEOTIDE SEQUENCE</scope>
</reference>
<dbReference type="InterPro" id="IPR025640">
    <property type="entry name" value="GYF_2"/>
</dbReference>